<accession>A0A3T1D1I6</accession>
<dbReference type="EMBL" id="AP019400">
    <property type="protein sequence ID" value="BBI31973.1"/>
    <property type="molecule type" value="Genomic_DNA"/>
</dbReference>
<dbReference type="Proteomes" id="UP000289856">
    <property type="component" value="Chromosome"/>
</dbReference>
<evidence type="ECO:0000313" key="1">
    <source>
        <dbReference type="EMBL" id="BBI31973.1"/>
    </source>
</evidence>
<proteinExistence type="predicted"/>
<organism evidence="1 2">
    <name type="scientific">Cohnella abietis</name>
    <dbReference type="NCBI Taxonomy" id="2507935"/>
    <lineage>
        <taxon>Bacteria</taxon>
        <taxon>Bacillati</taxon>
        <taxon>Bacillota</taxon>
        <taxon>Bacilli</taxon>
        <taxon>Bacillales</taxon>
        <taxon>Paenibacillaceae</taxon>
        <taxon>Cohnella</taxon>
    </lineage>
</organism>
<name>A0A3T1D1I6_9BACL</name>
<reference evidence="1 2" key="1">
    <citation type="submission" date="2019-01" db="EMBL/GenBank/DDBJ databases">
        <title>Complete genome sequence of Cohnella hallensis HS21 isolated from Korean fir (Abies koreana) rhizospheric soil.</title>
        <authorList>
            <person name="Jiang L."/>
            <person name="Kang S.W."/>
            <person name="Kim S."/>
            <person name="Jung J."/>
            <person name="Kim C.Y."/>
            <person name="Kim D.H."/>
            <person name="Kim S.W."/>
            <person name="Lee J."/>
        </authorList>
    </citation>
    <scope>NUCLEOTIDE SEQUENCE [LARGE SCALE GENOMIC DNA]</scope>
    <source>
        <strain evidence="1 2">HS21</strain>
    </source>
</reference>
<dbReference type="AlphaFoldDB" id="A0A3T1D1I6"/>
<gene>
    <name evidence="1" type="ORF">KCTCHS21_13720</name>
</gene>
<evidence type="ECO:0000313" key="2">
    <source>
        <dbReference type="Proteomes" id="UP000289856"/>
    </source>
</evidence>
<dbReference type="KEGG" id="cohn:KCTCHS21_13720"/>
<sequence>MYDYFEQLCWEEARLAGDVRLFRATGFGGGTIEGRCTIISSNCVGKRHEWR</sequence>
<protein>
    <submittedName>
        <fullName evidence="1">Uncharacterized protein</fullName>
    </submittedName>
</protein>
<keyword evidence="2" id="KW-1185">Reference proteome</keyword>